<sequence>MIRFITVCLLLLNTFIGYSQKGSVDIRPVSRFSSAKYIAFHGEKIQEFKYSGCIIRAEEKNYTIEMTIHGHQRKFTFPFTKEAVKTKDSLQNGLTDAFYAEPITYHLKDKEYTLYKHIDYNCYDPLCGSRHNHKTMITGISYFSPDYGLLFISQNNNMTLEILVSLNGKEAPKDLIIAILKDNQIDNSVIKEYKKAKS</sequence>
<gene>
    <name evidence="1" type="ORF">NOX80_15675</name>
</gene>
<evidence type="ECO:0008006" key="3">
    <source>
        <dbReference type="Google" id="ProtNLM"/>
    </source>
</evidence>
<keyword evidence="2" id="KW-1185">Reference proteome</keyword>
<dbReference type="Proteomes" id="UP001059844">
    <property type="component" value="Chromosome"/>
</dbReference>
<dbReference type="RefSeq" id="WP_256550743.1">
    <property type="nucleotide sequence ID" value="NZ_CP101751.1"/>
</dbReference>
<evidence type="ECO:0000313" key="2">
    <source>
        <dbReference type="Proteomes" id="UP001059844"/>
    </source>
</evidence>
<reference evidence="1" key="1">
    <citation type="submission" date="2022-07" db="EMBL/GenBank/DDBJ databases">
        <title>Isolation, identification, and degradation of a PFOSA degrading strain from sewage treatment plant.</title>
        <authorList>
            <person name="Zhang L."/>
            <person name="Huo Y."/>
        </authorList>
    </citation>
    <scope>NUCLEOTIDE SEQUENCE</scope>
    <source>
        <strain evidence="1">C1</strain>
    </source>
</reference>
<name>A0ABY5IQI9_9FLAO</name>
<organism evidence="1 2">
    <name type="scientific">Flavobacterium cerinum</name>
    <dbReference type="NCBI Taxonomy" id="2502784"/>
    <lineage>
        <taxon>Bacteria</taxon>
        <taxon>Pseudomonadati</taxon>
        <taxon>Bacteroidota</taxon>
        <taxon>Flavobacteriia</taxon>
        <taxon>Flavobacteriales</taxon>
        <taxon>Flavobacteriaceae</taxon>
        <taxon>Flavobacterium</taxon>
    </lineage>
</organism>
<proteinExistence type="predicted"/>
<accession>A0ABY5IQI9</accession>
<evidence type="ECO:0000313" key="1">
    <source>
        <dbReference type="EMBL" id="UUC45055.1"/>
    </source>
</evidence>
<protein>
    <recommendedName>
        <fullName evidence="3">DUF4412 domain-containing protein</fullName>
    </recommendedName>
</protein>
<dbReference type="EMBL" id="CP101751">
    <property type="protein sequence ID" value="UUC45055.1"/>
    <property type="molecule type" value="Genomic_DNA"/>
</dbReference>